<name>A0ABR0QR70_GOSAR</name>
<organism evidence="2 3">
    <name type="scientific">Gossypium arboreum</name>
    <name type="common">Tree cotton</name>
    <name type="synonym">Gossypium nanking</name>
    <dbReference type="NCBI Taxonomy" id="29729"/>
    <lineage>
        <taxon>Eukaryota</taxon>
        <taxon>Viridiplantae</taxon>
        <taxon>Streptophyta</taxon>
        <taxon>Embryophyta</taxon>
        <taxon>Tracheophyta</taxon>
        <taxon>Spermatophyta</taxon>
        <taxon>Magnoliopsida</taxon>
        <taxon>eudicotyledons</taxon>
        <taxon>Gunneridae</taxon>
        <taxon>Pentapetalae</taxon>
        <taxon>rosids</taxon>
        <taxon>malvids</taxon>
        <taxon>Malvales</taxon>
        <taxon>Malvaceae</taxon>
        <taxon>Malvoideae</taxon>
        <taxon>Gossypium</taxon>
    </lineage>
</organism>
<dbReference type="Proteomes" id="UP001358586">
    <property type="component" value="Chromosome 2"/>
</dbReference>
<feature type="compositionally biased region" description="Basic residues" evidence="1">
    <location>
        <begin position="1"/>
        <end position="19"/>
    </location>
</feature>
<accession>A0ABR0QR70</accession>
<dbReference type="EMBL" id="JARKNE010000002">
    <property type="protein sequence ID" value="KAK5841824.1"/>
    <property type="molecule type" value="Genomic_DNA"/>
</dbReference>
<comment type="caution">
    <text evidence="2">The sequence shown here is derived from an EMBL/GenBank/DDBJ whole genome shotgun (WGS) entry which is preliminary data.</text>
</comment>
<protein>
    <submittedName>
        <fullName evidence="2">Uncharacterized protein</fullName>
    </submittedName>
</protein>
<sequence>MSPSRGKKATIPSSKRRRGPGSSSEELFQILRAQPLTTGYCIDWAAIEQVQLADAIRALLSTDPWERFFAITEPIYLELTLKLCSTFHLQVVMTNKDDPGTSHFRLGSLVSAMSVPEFGVALGLYIDEFMEEEDMNALPRNIHISPSLCWKALAPLSSTYDPSRSKASALAPSLRYLHAILAHTLTRRRESTGIVNTHDAYYLWWMATAHVTDLAYFIAFTIRHQTRWHRKGVISIGPYMTHLAR</sequence>
<evidence type="ECO:0000313" key="3">
    <source>
        <dbReference type="Proteomes" id="UP001358586"/>
    </source>
</evidence>
<keyword evidence="3" id="KW-1185">Reference proteome</keyword>
<gene>
    <name evidence="2" type="ORF">PVK06_004147</name>
</gene>
<evidence type="ECO:0000256" key="1">
    <source>
        <dbReference type="SAM" id="MobiDB-lite"/>
    </source>
</evidence>
<reference evidence="2 3" key="1">
    <citation type="submission" date="2023-03" db="EMBL/GenBank/DDBJ databases">
        <title>WGS of Gossypium arboreum.</title>
        <authorList>
            <person name="Yu D."/>
        </authorList>
    </citation>
    <scope>NUCLEOTIDE SEQUENCE [LARGE SCALE GENOMIC DNA]</scope>
    <source>
        <tissue evidence="2">Leaf</tissue>
    </source>
</reference>
<feature type="region of interest" description="Disordered" evidence="1">
    <location>
        <begin position="1"/>
        <end position="24"/>
    </location>
</feature>
<evidence type="ECO:0000313" key="2">
    <source>
        <dbReference type="EMBL" id="KAK5841824.1"/>
    </source>
</evidence>
<proteinExistence type="predicted"/>